<dbReference type="Gene3D" id="2.40.50.40">
    <property type="match status" value="1"/>
</dbReference>
<dbReference type="RefSeq" id="XP_003468731.1">
    <property type="nucleotide sequence ID" value="XM_003468683.4"/>
</dbReference>
<evidence type="ECO:0000256" key="10">
    <source>
        <dbReference type="ARBA" id="ARBA00082556"/>
    </source>
</evidence>
<evidence type="ECO:0000256" key="6">
    <source>
        <dbReference type="ARBA" id="ARBA00022729"/>
    </source>
</evidence>
<organism evidence="16 17">
    <name type="scientific">Cavia porcellus</name>
    <name type="common">Guinea pig</name>
    <dbReference type="NCBI Taxonomy" id="10141"/>
    <lineage>
        <taxon>Eukaryota</taxon>
        <taxon>Metazoa</taxon>
        <taxon>Chordata</taxon>
        <taxon>Craniata</taxon>
        <taxon>Vertebrata</taxon>
        <taxon>Euteleostomi</taxon>
        <taxon>Mammalia</taxon>
        <taxon>Eutheria</taxon>
        <taxon>Euarchontoglires</taxon>
        <taxon>Glires</taxon>
        <taxon>Rodentia</taxon>
        <taxon>Hystricomorpha</taxon>
        <taxon>Caviidae</taxon>
        <taxon>Cavia</taxon>
    </lineage>
</organism>
<dbReference type="eggNOG" id="ENOG502S6ZP">
    <property type="taxonomic scope" value="Eukaryota"/>
</dbReference>
<reference evidence="16" key="2">
    <citation type="submission" date="2025-08" db="UniProtKB">
        <authorList>
            <consortium name="Ensembl"/>
        </authorList>
    </citation>
    <scope>IDENTIFICATION</scope>
    <source>
        <strain evidence="16">2N</strain>
    </source>
</reference>
<keyword evidence="3" id="KW-0145">Chemotaxis</keyword>
<keyword evidence="7" id="KW-1015">Disulfide bond</keyword>
<evidence type="ECO:0000256" key="2">
    <source>
        <dbReference type="ARBA" id="ARBA00006894"/>
    </source>
</evidence>
<feature type="chain" id="PRO_5012561079" description="Lymphotactin" evidence="14">
    <location>
        <begin position="16"/>
        <end position="114"/>
    </location>
</feature>
<dbReference type="GO" id="GO:0061844">
    <property type="term" value="P:antimicrobial humoral immune response mediated by antimicrobial peptide"/>
    <property type="evidence" value="ECO:0007669"/>
    <property type="project" value="TreeGrafter"/>
</dbReference>
<dbReference type="VEuPathDB" id="HostDB:ENSCPOG00000032648"/>
<comment type="function">
    <text evidence="8">Chemotactic activity for lymphocytes but not for monocytes or neutrophils. In thymus, mediates medullary accumulation of thymic dendritic cells and contributes to regulatoy T cell development, playing a role in self-tolerance establishment.</text>
</comment>
<dbReference type="PANTHER" id="PTHR12015:SF101">
    <property type="entry name" value="CYTOKINE SCM-1 BETA-RELATED"/>
    <property type="match status" value="1"/>
</dbReference>
<evidence type="ECO:0000256" key="9">
    <source>
        <dbReference type="ARBA" id="ARBA00069456"/>
    </source>
</evidence>
<keyword evidence="6 14" id="KW-0732">Signal</keyword>
<dbReference type="GO" id="GO:0070098">
    <property type="term" value="P:chemokine-mediated signaling pathway"/>
    <property type="evidence" value="ECO:0007669"/>
    <property type="project" value="TreeGrafter"/>
</dbReference>
<dbReference type="GeneID" id="100714756"/>
<dbReference type="OMA" id="IPHPPRK"/>
<evidence type="ECO:0000256" key="12">
    <source>
        <dbReference type="ARBA" id="ARBA00082839"/>
    </source>
</evidence>
<comment type="similarity">
    <text evidence="2">Belongs to the intercrine gamma family.</text>
</comment>
<dbReference type="InterPro" id="IPR001811">
    <property type="entry name" value="Chemokine_IL8-like_dom"/>
</dbReference>
<dbReference type="FunCoup" id="A0A286XCB0">
    <property type="interactions" value="684"/>
</dbReference>
<dbReference type="AlphaFoldDB" id="A0A286XCB0"/>
<accession>A0A286XCB0</accession>
<dbReference type="GO" id="GO:0006954">
    <property type="term" value="P:inflammatory response"/>
    <property type="evidence" value="ECO:0007669"/>
    <property type="project" value="TreeGrafter"/>
</dbReference>
<dbReference type="PRINTS" id="PR01731">
    <property type="entry name" value="LYMPHOTACTIN"/>
</dbReference>
<evidence type="ECO:0000256" key="1">
    <source>
        <dbReference type="ARBA" id="ARBA00004613"/>
    </source>
</evidence>
<dbReference type="OrthoDB" id="9906867at2759"/>
<evidence type="ECO:0000313" key="17">
    <source>
        <dbReference type="Proteomes" id="UP000005447"/>
    </source>
</evidence>
<dbReference type="InterPro" id="IPR039809">
    <property type="entry name" value="Chemokine_b/g/d"/>
</dbReference>
<name>A0A286XCB0_CAVPO</name>
<feature type="signal peptide" evidence="14">
    <location>
        <begin position="1"/>
        <end position="15"/>
    </location>
</feature>
<dbReference type="InterPro" id="IPR036048">
    <property type="entry name" value="Interleukin_8-like_sf"/>
</dbReference>
<keyword evidence="4" id="KW-0202">Cytokine</keyword>
<sequence>MRLLLLAILGACCLAACTVEGVGSEVPESSVCMSLRVHPLPLNRIKTYTIKEGPMRAVIFITKRELKVCAHPEATWVKKALKSIHSKSSTRRNVTQIHPTGAQQSTYTTVTLPQ</sequence>
<evidence type="ECO:0000256" key="3">
    <source>
        <dbReference type="ARBA" id="ARBA00022500"/>
    </source>
</evidence>
<dbReference type="GO" id="GO:0048020">
    <property type="term" value="F:CCR chemokine receptor binding"/>
    <property type="evidence" value="ECO:0007669"/>
    <property type="project" value="TreeGrafter"/>
</dbReference>
<dbReference type="InParanoid" id="A0A286XCB0"/>
<gene>
    <name evidence="16" type="primary">LOC100714756</name>
</gene>
<dbReference type="EMBL" id="AAKN02037409">
    <property type="status" value="NOT_ANNOTATED_CDS"/>
    <property type="molecule type" value="Genomic_DNA"/>
</dbReference>
<evidence type="ECO:0000259" key="15">
    <source>
        <dbReference type="SMART" id="SM00199"/>
    </source>
</evidence>
<evidence type="ECO:0000256" key="7">
    <source>
        <dbReference type="ARBA" id="ARBA00023157"/>
    </source>
</evidence>
<dbReference type="Pfam" id="PF00048">
    <property type="entry name" value="IL8"/>
    <property type="match status" value="1"/>
</dbReference>
<dbReference type="GO" id="GO:0005615">
    <property type="term" value="C:extracellular space"/>
    <property type="evidence" value="ECO:0007669"/>
    <property type="project" value="UniProtKB-KW"/>
</dbReference>
<evidence type="ECO:0000256" key="14">
    <source>
        <dbReference type="SAM" id="SignalP"/>
    </source>
</evidence>
<proteinExistence type="inferred from homology"/>
<dbReference type="STRING" id="10141.ENSCPOP00000023063"/>
<protein>
    <recommendedName>
        <fullName evidence="9">Lymphotactin</fullName>
    </recommendedName>
    <alternativeName>
        <fullName evidence="11">C motif chemokine 1</fullName>
    </alternativeName>
    <alternativeName>
        <fullName evidence="10">Cytokine SCM-1</fullName>
    </alternativeName>
    <alternativeName>
        <fullName evidence="12">Small-inducible cytokine C1</fullName>
    </alternativeName>
</protein>
<keyword evidence="17" id="KW-1185">Reference proteome</keyword>
<dbReference type="GO" id="GO:0008009">
    <property type="term" value="F:chemokine activity"/>
    <property type="evidence" value="ECO:0007669"/>
    <property type="project" value="InterPro"/>
</dbReference>
<dbReference type="Proteomes" id="UP000005447">
    <property type="component" value="Unassembled WGS sequence"/>
</dbReference>
<evidence type="ECO:0000313" key="16">
    <source>
        <dbReference type="Ensembl" id="ENSCPOP00000023063.1"/>
    </source>
</evidence>
<dbReference type="Bgee" id="ENSCPOG00000032648">
    <property type="expression patterns" value="Expressed in liver and 6 other cell types or tissues"/>
</dbReference>
<dbReference type="Ensembl" id="ENSCPOT00000036509.1">
    <property type="protein sequence ID" value="ENSCPOP00000023063.1"/>
    <property type="gene ID" value="ENSCPOG00000032648.1"/>
</dbReference>
<dbReference type="PANTHER" id="PTHR12015">
    <property type="entry name" value="SMALL INDUCIBLE CYTOKINE A"/>
    <property type="match status" value="1"/>
</dbReference>
<dbReference type="KEGG" id="cpoc:100714756"/>
<evidence type="ECO:0000256" key="8">
    <source>
        <dbReference type="ARBA" id="ARBA00057411"/>
    </source>
</evidence>
<evidence type="ECO:0000256" key="11">
    <source>
        <dbReference type="ARBA" id="ARBA00082676"/>
    </source>
</evidence>
<reference evidence="16" key="3">
    <citation type="submission" date="2025-09" db="UniProtKB">
        <authorList>
            <consortium name="Ensembl"/>
        </authorList>
    </citation>
    <scope>IDENTIFICATION</scope>
    <source>
        <strain evidence="16">2N</strain>
    </source>
</reference>
<evidence type="ECO:0000256" key="5">
    <source>
        <dbReference type="ARBA" id="ARBA00022525"/>
    </source>
</evidence>
<dbReference type="InterPro" id="IPR008105">
    <property type="entry name" value="Chemokine_XCL1/XCL2"/>
</dbReference>
<evidence type="ECO:0000256" key="13">
    <source>
        <dbReference type="SAM" id="MobiDB-lite"/>
    </source>
</evidence>
<evidence type="ECO:0000256" key="4">
    <source>
        <dbReference type="ARBA" id="ARBA00022514"/>
    </source>
</evidence>
<reference evidence="17" key="1">
    <citation type="journal article" date="2011" name="Nature">
        <title>A high-resolution map of human evolutionary constraint using 29 mammals.</title>
        <authorList>
            <person name="Lindblad-Toh K."/>
            <person name="Garber M."/>
            <person name="Zuk O."/>
            <person name="Lin M.F."/>
            <person name="Parker B.J."/>
            <person name="Washietl S."/>
            <person name="Kheradpour P."/>
            <person name="Ernst J."/>
            <person name="Jordan G."/>
            <person name="Mauceli E."/>
            <person name="Ward L.D."/>
            <person name="Lowe C.B."/>
            <person name="Holloway A.K."/>
            <person name="Clamp M."/>
            <person name="Gnerre S."/>
            <person name="Alfoldi J."/>
            <person name="Beal K."/>
            <person name="Chang J."/>
            <person name="Clawson H."/>
            <person name="Cuff J."/>
            <person name="Di Palma F."/>
            <person name="Fitzgerald S."/>
            <person name="Flicek P."/>
            <person name="Guttman M."/>
            <person name="Hubisz M.J."/>
            <person name="Jaffe D.B."/>
            <person name="Jungreis I."/>
            <person name="Kent W.J."/>
            <person name="Kostka D."/>
            <person name="Lara M."/>
            <person name="Martins A.L."/>
            <person name="Massingham T."/>
            <person name="Moltke I."/>
            <person name="Raney B.J."/>
            <person name="Rasmussen M.D."/>
            <person name="Robinson J."/>
            <person name="Stark A."/>
            <person name="Vilella A.J."/>
            <person name="Wen J."/>
            <person name="Xie X."/>
            <person name="Zody M.C."/>
            <person name="Baldwin J."/>
            <person name="Bloom T."/>
            <person name="Chin C.W."/>
            <person name="Heiman D."/>
            <person name="Nicol R."/>
            <person name="Nusbaum C."/>
            <person name="Young S."/>
            <person name="Wilkinson J."/>
            <person name="Worley K.C."/>
            <person name="Kovar C.L."/>
            <person name="Muzny D.M."/>
            <person name="Gibbs R.A."/>
            <person name="Cree A."/>
            <person name="Dihn H.H."/>
            <person name="Fowler G."/>
            <person name="Jhangiani S."/>
            <person name="Joshi V."/>
            <person name="Lee S."/>
            <person name="Lewis L.R."/>
            <person name="Nazareth L.V."/>
            <person name="Okwuonu G."/>
            <person name="Santibanez J."/>
            <person name="Warren W.C."/>
            <person name="Mardis E.R."/>
            <person name="Weinstock G.M."/>
            <person name="Wilson R.K."/>
            <person name="Delehaunty K."/>
            <person name="Dooling D."/>
            <person name="Fronik C."/>
            <person name="Fulton L."/>
            <person name="Fulton B."/>
            <person name="Graves T."/>
            <person name="Minx P."/>
            <person name="Sodergren E."/>
            <person name="Birney E."/>
            <person name="Margulies E.H."/>
            <person name="Herrero J."/>
            <person name="Green E.D."/>
            <person name="Haussler D."/>
            <person name="Siepel A."/>
            <person name="Goldman N."/>
            <person name="Pollard K.S."/>
            <person name="Pedersen J.S."/>
            <person name="Lander E.S."/>
            <person name="Kellis M."/>
        </authorList>
    </citation>
    <scope>NUCLEOTIDE SEQUENCE [LARGE SCALE GENOMIC DNA]</scope>
    <source>
        <strain evidence="17">2N</strain>
    </source>
</reference>
<dbReference type="GO" id="GO:0030335">
    <property type="term" value="P:positive regulation of cell migration"/>
    <property type="evidence" value="ECO:0007669"/>
    <property type="project" value="TreeGrafter"/>
</dbReference>
<dbReference type="SMART" id="SM00199">
    <property type="entry name" value="SCY"/>
    <property type="match status" value="1"/>
</dbReference>
<dbReference type="FunFam" id="2.40.50.40:FF:000023">
    <property type="entry name" value="Lymphotactin isoform X1"/>
    <property type="match status" value="1"/>
</dbReference>
<comment type="subcellular location">
    <subcellularLocation>
        <location evidence="1">Secreted</location>
    </subcellularLocation>
</comment>
<dbReference type="GeneTree" id="ENSGT01130000278316"/>
<feature type="domain" description="Chemokine interleukin-8-like" evidence="15">
    <location>
        <begin position="27"/>
        <end position="84"/>
    </location>
</feature>
<feature type="region of interest" description="Disordered" evidence="13">
    <location>
        <begin position="87"/>
        <end position="114"/>
    </location>
</feature>
<keyword evidence="5" id="KW-0964">Secreted</keyword>
<dbReference type="SUPFAM" id="SSF54117">
    <property type="entry name" value="Interleukin 8-like chemokines"/>
    <property type="match status" value="1"/>
</dbReference>
<feature type="compositionally biased region" description="Polar residues" evidence="13">
    <location>
        <begin position="91"/>
        <end position="114"/>
    </location>
</feature>